<dbReference type="RefSeq" id="WP_012825559.1">
    <property type="nucleotide sequence ID" value="NC_013440.1"/>
</dbReference>
<dbReference type="PIRSF" id="PIRSF000538">
    <property type="entry name" value="GlpK"/>
    <property type="match status" value="1"/>
</dbReference>
<evidence type="ECO:0000259" key="12">
    <source>
        <dbReference type="Pfam" id="PF02782"/>
    </source>
</evidence>
<feature type="binding site" evidence="9">
    <location>
        <position position="81"/>
    </location>
    <ligand>
        <name>sn-glycerol 3-phosphate</name>
        <dbReference type="ChEBI" id="CHEBI:57597"/>
    </ligand>
</feature>
<dbReference type="Proteomes" id="UP000001880">
    <property type="component" value="Chromosome"/>
</dbReference>
<feature type="binding site" evidence="9">
    <location>
        <position position="82"/>
    </location>
    <ligand>
        <name>sn-glycerol 3-phosphate</name>
        <dbReference type="ChEBI" id="CHEBI:57597"/>
    </ligand>
</feature>
<keyword evidence="6 9" id="KW-0319">Glycerol metabolism</keyword>
<sequence>MRYVVAIDQGTTGTTVLVLDRELHVVGRATREFPQVYPQPGWVEHDPEAIWNSVTESLGAALSDAGIRGEEVAALGITNQRETTVLWERASLRPVRNAIVWQDRRTAEMCARLKREGAEEQVRAKTGLFFDPYFSGTKLRWMLDEDPTRRRGAEDGSLCFGTVDSYLVARLSDGGAHITDVTNASRTLFMDLRTLDWDDELLAVLEVPRALLPEVRSSSEVYAETRGVPGLPDGIPIAGIAGDQQAALFGQACYEAGAAKCTYGTGAFLLMNTGDEIVASKSGLVTTVAWKLGTGAEAGEVRYALEGSAFVAGAVVQWLRDQLGFFSSAAEIEALAASVEDAGEVIVVPAHAGLGAPHWRPDARGLITGLTRGSTRAHIARAALDGVALQNYDILKAMERDSGRELASLKVDGGASANDLLMQFQSDVLGVSIARPEILETTALGSAFLAGLATSVWADKAEIAAAWREAKRFEPKADRTVIDAHLERWNEAVAKA</sequence>
<feature type="binding site" evidence="9">
    <location>
        <position position="81"/>
    </location>
    <ligand>
        <name>glycerol</name>
        <dbReference type="ChEBI" id="CHEBI:17754"/>
    </ligand>
</feature>
<accession>D0LHS0</accession>
<dbReference type="InterPro" id="IPR018483">
    <property type="entry name" value="Carb_kinase_FGGY_CS"/>
</dbReference>
<dbReference type="PANTHER" id="PTHR10196">
    <property type="entry name" value="SUGAR KINASE"/>
    <property type="match status" value="1"/>
</dbReference>
<feature type="binding site" evidence="9">
    <location>
        <position position="243"/>
    </location>
    <ligand>
        <name>glycerol</name>
        <dbReference type="ChEBI" id="CHEBI:17754"/>
    </ligand>
</feature>
<dbReference type="EMBL" id="CP001804">
    <property type="protein sequence ID" value="ACY12932.1"/>
    <property type="molecule type" value="Genomic_DNA"/>
</dbReference>
<feature type="binding site" evidence="9">
    <location>
        <position position="313"/>
    </location>
    <ligand>
        <name>ATP</name>
        <dbReference type="ChEBI" id="CHEBI:30616"/>
    </ligand>
</feature>
<feature type="binding site" evidence="9">
    <location>
        <position position="414"/>
    </location>
    <ligand>
        <name>ATP</name>
        <dbReference type="ChEBI" id="CHEBI:30616"/>
    </ligand>
</feature>
<dbReference type="HOGENOM" id="CLU_009281_2_3_7"/>
<evidence type="ECO:0000256" key="10">
    <source>
        <dbReference type="RuleBase" id="RU003733"/>
    </source>
</evidence>
<evidence type="ECO:0000256" key="5">
    <source>
        <dbReference type="ARBA" id="ARBA00022777"/>
    </source>
</evidence>
<feature type="domain" description="Carbohydrate kinase FGGY C-terminal" evidence="12">
    <location>
        <begin position="259"/>
        <end position="453"/>
    </location>
</feature>
<dbReference type="UniPathway" id="UPA00618">
    <property type="reaction ID" value="UER00672"/>
</dbReference>
<dbReference type="Gene3D" id="3.30.420.40">
    <property type="match status" value="2"/>
</dbReference>
<dbReference type="AlphaFoldDB" id="D0LHS0"/>
<dbReference type="InterPro" id="IPR018485">
    <property type="entry name" value="FGGY_C"/>
</dbReference>
<comment type="catalytic activity">
    <reaction evidence="8 9">
        <text>glycerol + ATP = sn-glycerol 3-phosphate + ADP + H(+)</text>
        <dbReference type="Rhea" id="RHEA:21644"/>
        <dbReference type="ChEBI" id="CHEBI:15378"/>
        <dbReference type="ChEBI" id="CHEBI:17754"/>
        <dbReference type="ChEBI" id="CHEBI:30616"/>
        <dbReference type="ChEBI" id="CHEBI:57597"/>
        <dbReference type="ChEBI" id="CHEBI:456216"/>
        <dbReference type="EC" id="2.7.1.30"/>
    </reaction>
</comment>
<evidence type="ECO:0000256" key="7">
    <source>
        <dbReference type="ARBA" id="ARBA00022840"/>
    </source>
</evidence>
<reference evidence="13 14" key="1">
    <citation type="journal article" date="2010" name="Stand. Genomic Sci.">
        <title>Complete genome sequence of Haliangium ochraceum type strain (SMP-2).</title>
        <authorList>
            <consortium name="US DOE Joint Genome Institute (JGI-PGF)"/>
            <person name="Ivanova N."/>
            <person name="Daum C."/>
            <person name="Lang E."/>
            <person name="Abt B."/>
            <person name="Kopitz M."/>
            <person name="Saunders E."/>
            <person name="Lapidus A."/>
            <person name="Lucas S."/>
            <person name="Glavina Del Rio T."/>
            <person name="Nolan M."/>
            <person name="Tice H."/>
            <person name="Copeland A."/>
            <person name="Cheng J.F."/>
            <person name="Chen F."/>
            <person name="Bruce D."/>
            <person name="Goodwin L."/>
            <person name="Pitluck S."/>
            <person name="Mavromatis K."/>
            <person name="Pati A."/>
            <person name="Mikhailova N."/>
            <person name="Chen A."/>
            <person name="Palaniappan K."/>
            <person name="Land M."/>
            <person name="Hauser L."/>
            <person name="Chang Y.J."/>
            <person name="Jeffries C.D."/>
            <person name="Detter J.C."/>
            <person name="Brettin T."/>
            <person name="Rohde M."/>
            <person name="Goker M."/>
            <person name="Bristow J."/>
            <person name="Markowitz V."/>
            <person name="Eisen J.A."/>
            <person name="Hugenholtz P."/>
            <person name="Kyrpides N.C."/>
            <person name="Klenk H.P."/>
        </authorList>
    </citation>
    <scope>NUCLEOTIDE SEQUENCE [LARGE SCALE GENOMIC DNA]</scope>
    <source>
        <strain evidence="14">DSM 14365 / CIP 107738 / JCM 11303 / AJ 13395 / SMP-2</strain>
    </source>
</reference>
<keyword evidence="4 9" id="KW-0547">Nucleotide-binding</keyword>
<dbReference type="GO" id="GO:0019563">
    <property type="term" value="P:glycerol catabolic process"/>
    <property type="evidence" value="ECO:0007669"/>
    <property type="project" value="UniProtKB-UniRule"/>
</dbReference>
<dbReference type="FunFam" id="3.30.420.40:FF:000007">
    <property type="entry name" value="Glycerol kinase"/>
    <property type="match status" value="1"/>
</dbReference>
<feature type="binding site" evidence="9">
    <location>
        <position position="12"/>
    </location>
    <ligand>
        <name>ATP</name>
        <dbReference type="ChEBI" id="CHEBI:30616"/>
    </ligand>
</feature>
<dbReference type="NCBIfam" id="NF000756">
    <property type="entry name" value="PRK00047.1"/>
    <property type="match status" value="1"/>
</dbReference>
<dbReference type="PROSITE" id="PS00445">
    <property type="entry name" value="FGGY_KINASES_2"/>
    <property type="match status" value="1"/>
</dbReference>
<feature type="binding site" evidence="9">
    <location>
        <position position="313"/>
    </location>
    <ligand>
        <name>ADP</name>
        <dbReference type="ChEBI" id="CHEBI:456216"/>
    </ligand>
</feature>
<dbReference type="PANTHER" id="PTHR10196:SF69">
    <property type="entry name" value="GLYCEROL KINASE"/>
    <property type="match status" value="1"/>
</dbReference>
<dbReference type="HAMAP" id="MF_00186">
    <property type="entry name" value="Glycerol_kin"/>
    <property type="match status" value="1"/>
</dbReference>
<feature type="binding site" evidence="9">
    <location>
        <position position="133"/>
    </location>
    <ligand>
        <name>sn-glycerol 3-phosphate</name>
        <dbReference type="ChEBI" id="CHEBI:57597"/>
    </ligand>
</feature>
<keyword evidence="7 9" id="KW-0067">ATP-binding</keyword>
<feature type="binding site" evidence="9">
    <location>
        <position position="317"/>
    </location>
    <ligand>
        <name>ATP</name>
        <dbReference type="ChEBI" id="CHEBI:30616"/>
    </ligand>
</feature>
<dbReference type="FunFam" id="3.30.420.40:FF:000008">
    <property type="entry name" value="Glycerol kinase"/>
    <property type="match status" value="1"/>
</dbReference>
<dbReference type="KEGG" id="hoh:Hoch_0291"/>
<dbReference type="GO" id="GO:0005829">
    <property type="term" value="C:cytosol"/>
    <property type="evidence" value="ECO:0007669"/>
    <property type="project" value="UniProtKB-ARBA"/>
</dbReference>
<evidence type="ECO:0000256" key="3">
    <source>
        <dbReference type="ARBA" id="ARBA00022679"/>
    </source>
</evidence>
<gene>
    <name evidence="9" type="primary">glpK</name>
    <name evidence="13" type="ordered locus">Hoch_0291</name>
</gene>
<dbReference type="PROSITE" id="PS00933">
    <property type="entry name" value="FGGY_KINASES_1"/>
    <property type="match status" value="1"/>
</dbReference>
<feature type="binding site" evidence="9">
    <location>
        <position position="265"/>
    </location>
    <ligand>
        <name>ADP</name>
        <dbReference type="ChEBI" id="CHEBI:456216"/>
    </ligand>
</feature>
<dbReference type="STRING" id="502025.Hoch_0291"/>
<evidence type="ECO:0000256" key="6">
    <source>
        <dbReference type="ARBA" id="ARBA00022798"/>
    </source>
</evidence>
<feature type="binding site" evidence="9">
    <location>
        <position position="243"/>
    </location>
    <ligand>
        <name>sn-glycerol 3-phosphate</name>
        <dbReference type="ChEBI" id="CHEBI:57597"/>
    </ligand>
</feature>
<comment type="similarity">
    <text evidence="2 9 10">Belongs to the FGGY kinase family.</text>
</comment>
<feature type="binding site" evidence="9">
    <location>
        <position position="265"/>
    </location>
    <ligand>
        <name>ATP</name>
        <dbReference type="ChEBI" id="CHEBI:30616"/>
    </ligand>
</feature>
<dbReference type="SUPFAM" id="SSF53067">
    <property type="entry name" value="Actin-like ATPase domain"/>
    <property type="match status" value="2"/>
</dbReference>
<dbReference type="NCBIfam" id="TIGR01311">
    <property type="entry name" value="glycerol_kin"/>
    <property type="match status" value="1"/>
</dbReference>
<keyword evidence="5 9" id="KW-0418">Kinase</keyword>
<evidence type="ECO:0000256" key="4">
    <source>
        <dbReference type="ARBA" id="ARBA00022741"/>
    </source>
</evidence>
<dbReference type="CDD" id="cd07786">
    <property type="entry name" value="FGGY_EcGK_like"/>
    <property type="match status" value="1"/>
</dbReference>
<dbReference type="EC" id="2.7.1.30" evidence="9"/>
<dbReference type="Pfam" id="PF00370">
    <property type="entry name" value="FGGY_N"/>
    <property type="match status" value="1"/>
</dbReference>
<proteinExistence type="inferred from homology"/>
<evidence type="ECO:0000256" key="9">
    <source>
        <dbReference type="HAMAP-Rule" id="MF_00186"/>
    </source>
</evidence>
<feature type="binding site" evidence="9">
    <location>
        <position position="244"/>
    </location>
    <ligand>
        <name>glycerol</name>
        <dbReference type="ChEBI" id="CHEBI:17754"/>
    </ligand>
</feature>
<feature type="binding site" evidence="9">
    <location>
        <position position="11"/>
    </location>
    <ligand>
        <name>ADP</name>
        <dbReference type="ChEBI" id="CHEBI:456216"/>
    </ligand>
</feature>
<feature type="binding site" evidence="9">
    <location>
        <position position="133"/>
    </location>
    <ligand>
        <name>glycerol</name>
        <dbReference type="ChEBI" id="CHEBI:17754"/>
    </ligand>
</feature>
<dbReference type="InterPro" id="IPR000577">
    <property type="entry name" value="Carb_kinase_FGGY"/>
</dbReference>
<evidence type="ECO:0000259" key="11">
    <source>
        <dbReference type="Pfam" id="PF00370"/>
    </source>
</evidence>
<dbReference type="eggNOG" id="COG0554">
    <property type="taxonomic scope" value="Bacteria"/>
</dbReference>
<name>D0LHS0_HALO1</name>
<evidence type="ECO:0000256" key="2">
    <source>
        <dbReference type="ARBA" id="ARBA00009156"/>
    </source>
</evidence>
<protein>
    <recommendedName>
        <fullName evidence="9">Glycerol kinase</fullName>
        <ecNumber evidence="9">2.7.1.30</ecNumber>
    </recommendedName>
    <alternativeName>
        <fullName evidence="9">ATP:glycerol 3-phosphotransferase</fullName>
    </alternativeName>
    <alternativeName>
        <fullName evidence="9">Glycerokinase</fullName>
        <shortName evidence="9">GK</shortName>
    </alternativeName>
</protein>
<dbReference type="GO" id="GO:0006072">
    <property type="term" value="P:glycerol-3-phosphate metabolic process"/>
    <property type="evidence" value="ECO:0007669"/>
    <property type="project" value="InterPro"/>
</dbReference>
<comment type="function">
    <text evidence="9">Key enzyme in the regulation of glycerol uptake and metabolism. Catalyzes the phosphorylation of glycerol to yield sn-glycerol 3-phosphate.</text>
</comment>
<feature type="binding site" evidence="9">
    <location>
        <position position="418"/>
    </location>
    <ligand>
        <name>ADP</name>
        <dbReference type="ChEBI" id="CHEBI:456216"/>
    </ligand>
</feature>
<comment type="activity regulation">
    <text evidence="9">Inhibited by fructose 1,6-bisphosphate (FBP).</text>
</comment>
<dbReference type="InterPro" id="IPR043129">
    <property type="entry name" value="ATPase_NBD"/>
</dbReference>
<feature type="binding site" evidence="9">
    <location>
        <position position="414"/>
    </location>
    <ligand>
        <name>ADP</name>
        <dbReference type="ChEBI" id="CHEBI:456216"/>
    </ligand>
</feature>
<evidence type="ECO:0000313" key="13">
    <source>
        <dbReference type="EMBL" id="ACY12932.1"/>
    </source>
</evidence>
<evidence type="ECO:0000256" key="1">
    <source>
        <dbReference type="ARBA" id="ARBA00005190"/>
    </source>
</evidence>
<keyword evidence="14" id="KW-1185">Reference proteome</keyword>
<keyword evidence="3 9" id="KW-0808">Transferase</keyword>
<dbReference type="GO" id="GO:0005524">
    <property type="term" value="F:ATP binding"/>
    <property type="evidence" value="ECO:0007669"/>
    <property type="project" value="UniProtKB-UniRule"/>
</dbReference>
<feature type="binding site" evidence="9">
    <location>
        <position position="11"/>
    </location>
    <ligand>
        <name>sn-glycerol 3-phosphate</name>
        <dbReference type="ChEBI" id="CHEBI:57597"/>
    </ligand>
</feature>
<comment type="caution">
    <text evidence="9">Lacks conserved residue(s) required for the propagation of feature annotation.</text>
</comment>
<feature type="binding site" evidence="9">
    <location>
        <position position="82"/>
    </location>
    <ligand>
        <name>glycerol</name>
        <dbReference type="ChEBI" id="CHEBI:17754"/>
    </ligand>
</feature>
<dbReference type="InterPro" id="IPR018484">
    <property type="entry name" value="FGGY_N"/>
</dbReference>
<dbReference type="OrthoDB" id="9805576at2"/>
<feature type="binding site" evidence="9">
    <location>
        <position position="11"/>
    </location>
    <ligand>
        <name>ATP</name>
        <dbReference type="ChEBI" id="CHEBI:30616"/>
    </ligand>
</feature>
<evidence type="ECO:0000313" key="14">
    <source>
        <dbReference type="Proteomes" id="UP000001880"/>
    </source>
</evidence>
<comment type="pathway">
    <text evidence="1 9">Polyol metabolism; glycerol degradation via glycerol kinase pathway; sn-glycerol 3-phosphate from glycerol: step 1/1.</text>
</comment>
<dbReference type="Pfam" id="PF02782">
    <property type="entry name" value="FGGY_C"/>
    <property type="match status" value="1"/>
</dbReference>
<dbReference type="InterPro" id="IPR005999">
    <property type="entry name" value="Glycerol_kin"/>
</dbReference>
<organism evidence="13 14">
    <name type="scientific">Haliangium ochraceum (strain DSM 14365 / JCM 11303 / SMP-2)</name>
    <dbReference type="NCBI Taxonomy" id="502025"/>
    <lineage>
        <taxon>Bacteria</taxon>
        <taxon>Pseudomonadati</taxon>
        <taxon>Myxococcota</taxon>
        <taxon>Polyangia</taxon>
        <taxon>Haliangiales</taxon>
        <taxon>Kofleriaceae</taxon>
        <taxon>Haliangium</taxon>
    </lineage>
</organism>
<feature type="domain" description="Carbohydrate kinase FGGY N-terminal" evidence="11">
    <location>
        <begin position="3"/>
        <end position="250"/>
    </location>
</feature>
<evidence type="ECO:0000256" key="8">
    <source>
        <dbReference type="ARBA" id="ARBA00052101"/>
    </source>
</evidence>
<dbReference type="GO" id="GO:0004370">
    <property type="term" value="F:glycerol kinase activity"/>
    <property type="evidence" value="ECO:0007669"/>
    <property type="project" value="UniProtKB-UniRule"/>
</dbReference>